<keyword evidence="1" id="KW-0812">Transmembrane</keyword>
<comment type="caution">
    <text evidence="2">The sequence shown here is derived from an EMBL/GenBank/DDBJ whole genome shotgun (WGS) entry which is preliminary data.</text>
</comment>
<gene>
    <name evidence="2" type="ORF">AFE02nite_01740</name>
</gene>
<evidence type="ECO:0000313" key="2">
    <source>
        <dbReference type="EMBL" id="GEN78440.1"/>
    </source>
</evidence>
<proteinExistence type="predicted"/>
<sequence length="242" mass="25335">MTPVDAGTVLPDVARFHGLVRVGAWVALASVAMIALQVGCYLVAPPPDTTVGFFELLVENPAYGLITLDLLYVVSNLLAYLLYLALAVVLWRVSLSGVVVALAFGTLGMAAYMASPRAVEMLTLARAYDGADAAERVALVATGDGMLATWTGTAFDVYYVFNLVTLLVLAVLLMRSRVFSRATAWWGLAAAVLMAVPSNVGVVGLAFAMASLVPWSVFAVLVGRRLLRLLALSGGADGAAPA</sequence>
<evidence type="ECO:0000313" key="3">
    <source>
        <dbReference type="Proteomes" id="UP000321484"/>
    </source>
</evidence>
<reference evidence="2 3" key="1">
    <citation type="submission" date="2019-07" db="EMBL/GenBank/DDBJ databases">
        <title>Whole genome shotgun sequence of Actinotalea fermentans NBRC 105374.</title>
        <authorList>
            <person name="Hosoyama A."/>
            <person name="Uohara A."/>
            <person name="Ohji S."/>
            <person name="Ichikawa N."/>
        </authorList>
    </citation>
    <scope>NUCLEOTIDE SEQUENCE [LARGE SCALE GENOMIC DNA]</scope>
    <source>
        <strain evidence="2 3">NBRC 105374</strain>
    </source>
</reference>
<dbReference type="Proteomes" id="UP000321484">
    <property type="component" value="Unassembled WGS sequence"/>
</dbReference>
<evidence type="ECO:0008006" key="4">
    <source>
        <dbReference type="Google" id="ProtNLM"/>
    </source>
</evidence>
<dbReference type="OrthoDB" id="3078453at2"/>
<dbReference type="AlphaFoldDB" id="A0A511YTB9"/>
<keyword evidence="1" id="KW-0472">Membrane</keyword>
<feature type="transmembrane region" description="Helical" evidence="1">
    <location>
        <begin position="64"/>
        <end position="86"/>
    </location>
</feature>
<dbReference type="RefSeq" id="WP_034244251.1">
    <property type="nucleotide sequence ID" value="NZ_BJYK01000001.1"/>
</dbReference>
<feature type="transmembrane region" description="Helical" evidence="1">
    <location>
        <begin position="202"/>
        <end position="222"/>
    </location>
</feature>
<name>A0A511YTB9_9CELL</name>
<keyword evidence="1" id="KW-1133">Transmembrane helix</keyword>
<organism evidence="2 3">
    <name type="scientific">Actinotalea fermentans</name>
    <dbReference type="NCBI Taxonomy" id="43671"/>
    <lineage>
        <taxon>Bacteria</taxon>
        <taxon>Bacillati</taxon>
        <taxon>Actinomycetota</taxon>
        <taxon>Actinomycetes</taxon>
        <taxon>Micrococcales</taxon>
        <taxon>Cellulomonadaceae</taxon>
        <taxon>Actinotalea</taxon>
    </lineage>
</organism>
<accession>A0A511YTB9</accession>
<protein>
    <recommendedName>
        <fullName evidence="4">DUF4386 domain-containing protein</fullName>
    </recommendedName>
</protein>
<keyword evidence="3" id="KW-1185">Reference proteome</keyword>
<feature type="transmembrane region" description="Helical" evidence="1">
    <location>
        <begin position="93"/>
        <end position="114"/>
    </location>
</feature>
<feature type="transmembrane region" description="Helical" evidence="1">
    <location>
        <begin position="22"/>
        <end position="44"/>
    </location>
</feature>
<evidence type="ECO:0000256" key="1">
    <source>
        <dbReference type="SAM" id="Phobius"/>
    </source>
</evidence>
<dbReference type="EMBL" id="BJYK01000001">
    <property type="protein sequence ID" value="GEN78440.1"/>
    <property type="molecule type" value="Genomic_DNA"/>
</dbReference>
<feature type="transmembrane region" description="Helical" evidence="1">
    <location>
        <begin position="157"/>
        <end position="173"/>
    </location>
</feature>